<dbReference type="CDD" id="cd06453">
    <property type="entry name" value="SufS_like"/>
    <property type="match status" value="1"/>
</dbReference>
<gene>
    <name evidence="13" type="ORF">F1654_00100</name>
</gene>
<dbReference type="EC" id="2.8.1.7" evidence="5 11"/>
<evidence type="ECO:0000256" key="5">
    <source>
        <dbReference type="ARBA" id="ARBA00012239"/>
    </source>
</evidence>
<evidence type="ECO:0000256" key="7">
    <source>
        <dbReference type="ARBA" id="ARBA00022679"/>
    </source>
</evidence>
<dbReference type="PROSITE" id="PS00595">
    <property type="entry name" value="AA_TRANSFER_CLASS_5"/>
    <property type="match status" value="1"/>
</dbReference>
<dbReference type="Gene3D" id="3.90.1150.10">
    <property type="entry name" value="Aspartate Aminotransferase, domain 1"/>
    <property type="match status" value="1"/>
</dbReference>
<dbReference type="PANTHER" id="PTHR43586:SF8">
    <property type="entry name" value="CYSTEINE DESULFURASE 1, CHLOROPLASTIC"/>
    <property type="match status" value="1"/>
</dbReference>
<dbReference type="InterPro" id="IPR020578">
    <property type="entry name" value="Aminotrans_V_PyrdxlP_BS"/>
</dbReference>
<dbReference type="InterPro" id="IPR015422">
    <property type="entry name" value="PyrdxlP-dep_Trfase_small"/>
</dbReference>
<dbReference type="GO" id="GO:0031071">
    <property type="term" value="F:cysteine desulfurase activity"/>
    <property type="evidence" value="ECO:0007669"/>
    <property type="project" value="UniProtKB-UniRule"/>
</dbReference>
<dbReference type="InterPro" id="IPR015421">
    <property type="entry name" value="PyrdxlP-dep_Trfase_major"/>
</dbReference>
<proteinExistence type="inferred from homology"/>
<feature type="domain" description="Aminotransferase class V" evidence="12">
    <location>
        <begin position="33"/>
        <end position="402"/>
    </location>
</feature>
<sequence>MTLPAHAETLFDPYAVRAEFPILSRQVNNCPLVYLDNAASAQKPEAVIEAVADVWRHSYANVHRGLHTLANEATEAFEGARSKTAKFLGAAGARQIVFTRGATEAINLVAASFAASLKPGDEIILSQMEHHSNIVPWHFLRERQGVVIKWVPVTEDGALDLAAYEALFTPRTRLVAVAHMSNVLGTVNPARRLTEIAHAHGAAILLDGSQAAVHLPDLDVSAIGCDFYVFTGHKLYGPNGAGALYAAGDWLDRLTPWQGGGEMIAEVSETGVVYADPPHKFEAGTPAIADVIGLGAAIDWVNALDRAAVAAHEHGLLERAEAGLKEIPGLTIIGRTPDKGAIASFVVDGAHPHDLAQLMDKYGVAVRAGHHCAHPLMQRYGLTGTVRASFAAYNTAEDVDAFLEALRKAISFLI</sequence>
<dbReference type="SUPFAM" id="SSF53383">
    <property type="entry name" value="PLP-dependent transferases"/>
    <property type="match status" value="1"/>
</dbReference>
<evidence type="ECO:0000256" key="10">
    <source>
        <dbReference type="RuleBase" id="RU004504"/>
    </source>
</evidence>
<dbReference type="PIRSF" id="PIRSF005572">
    <property type="entry name" value="NifS"/>
    <property type="match status" value="1"/>
</dbReference>
<dbReference type="RefSeq" id="WP_150021482.1">
    <property type="nucleotide sequence ID" value="NZ_VWOJ01000001.1"/>
</dbReference>
<evidence type="ECO:0000256" key="4">
    <source>
        <dbReference type="ARBA" id="ARBA00010447"/>
    </source>
</evidence>
<dbReference type="InterPro" id="IPR015424">
    <property type="entry name" value="PyrdxlP-dep_Trfase"/>
</dbReference>
<dbReference type="AlphaFoldDB" id="A0A5M6ZQB8"/>
<keyword evidence="14" id="KW-1185">Reference proteome</keyword>
<comment type="caution">
    <text evidence="13">The sequence shown here is derived from an EMBL/GenBank/DDBJ whole genome shotgun (WGS) entry which is preliminary data.</text>
</comment>
<evidence type="ECO:0000256" key="8">
    <source>
        <dbReference type="ARBA" id="ARBA00022898"/>
    </source>
</evidence>
<comment type="similarity">
    <text evidence="4 11">Belongs to the class-V pyridoxal-phosphate-dependent aminotransferase family. Csd subfamily.</text>
</comment>
<evidence type="ECO:0000256" key="2">
    <source>
        <dbReference type="ARBA" id="ARBA00002824"/>
    </source>
</evidence>
<dbReference type="InterPro" id="IPR000192">
    <property type="entry name" value="Aminotrans_V_dom"/>
</dbReference>
<evidence type="ECO:0000313" key="14">
    <source>
        <dbReference type="Proteomes" id="UP000325122"/>
    </source>
</evidence>
<dbReference type="InterPro" id="IPR010970">
    <property type="entry name" value="Cys_dSase_SufS"/>
</dbReference>
<accession>A0A5M6ZQB8</accession>
<comment type="cofactor">
    <cofactor evidence="1 10">
        <name>pyridoxal 5'-phosphate</name>
        <dbReference type="ChEBI" id="CHEBI:597326"/>
    </cofactor>
</comment>
<keyword evidence="7 11" id="KW-0808">Transferase</keyword>
<protein>
    <recommendedName>
        <fullName evidence="6 11">Cysteine desulfurase</fullName>
        <ecNumber evidence="5 11">2.8.1.7</ecNumber>
    </recommendedName>
</protein>
<evidence type="ECO:0000256" key="11">
    <source>
        <dbReference type="RuleBase" id="RU004506"/>
    </source>
</evidence>
<dbReference type="PANTHER" id="PTHR43586">
    <property type="entry name" value="CYSTEINE DESULFURASE"/>
    <property type="match status" value="1"/>
</dbReference>
<organism evidence="13 14">
    <name type="scientific">Alkalicaulis satelles</name>
    <dbReference type="NCBI Taxonomy" id="2609175"/>
    <lineage>
        <taxon>Bacteria</taxon>
        <taxon>Pseudomonadati</taxon>
        <taxon>Pseudomonadota</taxon>
        <taxon>Alphaproteobacteria</taxon>
        <taxon>Maricaulales</taxon>
        <taxon>Maricaulaceae</taxon>
        <taxon>Alkalicaulis</taxon>
    </lineage>
</organism>
<dbReference type="InterPro" id="IPR016454">
    <property type="entry name" value="Cysteine_dSase"/>
</dbReference>
<evidence type="ECO:0000313" key="13">
    <source>
        <dbReference type="EMBL" id="KAA5804451.1"/>
    </source>
</evidence>
<keyword evidence="8 11" id="KW-0663">Pyridoxal phosphate</keyword>
<dbReference type="Proteomes" id="UP000325122">
    <property type="component" value="Unassembled WGS sequence"/>
</dbReference>
<dbReference type="Gene3D" id="3.40.640.10">
    <property type="entry name" value="Type I PLP-dependent aspartate aminotransferase-like (Major domain)"/>
    <property type="match status" value="1"/>
</dbReference>
<reference evidence="13 14" key="1">
    <citation type="submission" date="2019-09" db="EMBL/GenBank/DDBJ databases">
        <authorList>
            <person name="Kevbrin V."/>
            <person name="Grouzdev D.S."/>
        </authorList>
    </citation>
    <scope>NUCLEOTIDE SEQUENCE [LARGE SCALE GENOMIC DNA]</scope>
    <source>
        <strain evidence="13 14">G-192</strain>
    </source>
</reference>
<dbReference type="NCBIfam" id="TIGR01979">
    <property type="entry name" value="sufS"/>
    <property type="match status" value="1"/>
</dbReference>
<dbReference type="GO" id="GO:0006534">
    <property type="term" value="P:cysteine metabolic process"/>
    <property type="evidence" value="ECO:0007669"/>
    <property type="project" value="UniProtKB-UniRule"/>
</dbReference>
<evidence type="ECO:0000256" key="3">
    <source>
        <dbReference type="ARBA" id="ARBA00003120"/>
    </source>
</evidence>
<evidence type="ECO:0000256" key="1">
    <source>
        <dbReference type="ARBA" id="ARBA00001933"/>
    </source>
</evidence>
<comment type="catalytic activity">
    <reaction evidence="9 11">
        <text>(sulfur carrier)-H + L-cysteine = (sulfur carrier)-SH + L-alanine</text>
        <dbReference type="Rhea" id="RHEA:43892"/>
        <dbReference type="Rhea" id="RHEA-COMP:14737"/>
        <dbReference type="Rhea" id="RHEA-COMP:14739"/>
        <dbReference type="ChEBI" id="CHEBI:29917"/>
        <dbReference type="ChEBI" id="CHEBI:35235"/>
        <dbReference type="ChEBI" id="CHEBI:57972"/>
        <dbReference type="ChEBI" id="CHEBI:64428"/>
        <dbReference type="EC" id="2.8.1.7"/>
    </reaction>
</comment>
<dbReference type="GO" id="GO:0030170">
    <property type="term" value="F:pyridoxal phosphate binding"/>
    <property type="evidence" value="ECO:0007669"/>
    <property type="project" value="UniProtKB-UniRule"/>
</dbReference>
<evidence type="ECO:0000256" key="6">
    <source>
        <dbReference type="ARBA" id="ARBA00013558"/>
    </source>
</evidence>
<dbReference type="Pfam" id="PF00266">
    <property type="entry name" value="Aminotran_5"/>
    <property type="match status" value="1"/>
</dbReference>
<evidence type="ECO:0000259" key="12">
    <source>
        <dbReference type="Pfam" id="PF00266"/>
    </source>
</evidence>
<evidence type="ECO:0000256" key="9">
    <source>
        <dbReference type="ARBA" id="ARBA00050776"/>
    </source>
</evidence>
<dbReference type="EMBL" id="VWOJ01000001">
    <property type="protein sequence ID" value="KAA5804451.1"/>
    <property type="molecule type" value="Genomic_DNA"/>
</dbReference>
<comment type="function">
    <text evidence="2 11">Catalyzes the removal of elemental sulfur and selenium atoms from L-cysteine, L-cystine, L-selenocysteine, and L-selenocystine to produce L-alanine.</text>
</comment>
<name>A0A5M6ZQB8_9PROT</name>
<comment type="function">
    <text evidence="3">Catalyzes the removal of elemental sulfur atoms from cysteine to produce alanine. Seems to participate in the biosynthesis of the nitrogenase metalloclusters by providing the inorganic sulfur required for the Fe-S core formation.</text>
</comment>